<reference evidence="2 3" key="1">
    <citation type="journal article" date="2018" name="PLoS Genet.">
        <title>Population sequencing reveals clonal diversity and ancestral inbreeding in the grapevine cultivar Chardonnay.</title>
        <authorList>
            <person name="Roach M.J."/>
            <person name="Johnson D.L."/>
            <person name="Bohlmann J."/>
            <person name="van Vuuren H.J."/>
            <person name="Jones S.J."/>
            <person name="Pretorius I.S."/>
            <person name="Schmidt S.A."/>
            <person name="Borneman A.R."/>
        </authorList>
    </citation>
    <scope>NUCLEOTIDE SEQUENCE [LARGE SCALE GENOMIC DNA]</scope>
    <source>
        <strain evidence="3">cv. Chardonnay</strain>
        <tissue evidence="2">Leaf</tissue>
    </source>
</reference>
<name>A0A438FTV0_VITVI</name>
<dbReference type="EMBL" id="QGNW01000742">
    <property type="protein sequence ID" value="RVW63364.1"/>
    <property type="molecule type" value="Genomic_DNA"/>
</dbReference>
<dbReference type="Proteomes" id="UP000288805">
    <property type="component" value="Unassembled WGS sequence"/>
</dbReference>
<gene>
    <name evidence="2" type="ORF">CK203_060571</name>
</gene>
<protein>
    <submittedName>
        <fullName evidence="2">Uncharacterized protein</fullName>
    </submittedName>
</protein>
<comment type="caution">
    <text evidence="2">The sequence shown here is derived from an EMBL/GenBank/DDBJ whole genome shotgun (WGS) entry which is preliminary data.</text>
</comment>
<dbReference type="AlphaFoldDB" id="A0A438FTV0"/>
<organism evidence="2 3">
    <name type="scientific">Vitis vinifera</name>
    <name type="common">Grape</name>
    <dbReference type="NCBI Taxonomy" id="29760"/>
    <lineage>
        <taxon>Eukaryota</taxon>
        <taxon>Viridiplantae</taxon>
        <taxon>Streptophyta</taxon>
        <taxon>Embryophyta</taxon>
        <taxon>Tracheophyta</taxon>
        <taxon>Spermatophyta</taxon>
        <taxon>Magnoliopsida</taxon>
        <taxon>eudicotyledons</taxon>
        <taxon>Gunneridae</taxon>
        <taxon>Pentapetalae</taxon>
        <taxon>rosids</taxon>
        <taxon>Vitales</taxon>
        <taxon>Vitaceae</taxon>
        <taxon>Viteae</taxon>
        <taxon>Vitis</taxon>
    </lineage>
</organism>
<evidence type="ECO:0000313" key="2">
    <source>
        <dbReference type="EMBL" id="RVW63364.1"/>
    </source>
</evidence>
<feature type="region of interest" description="Disordered" evidence="1">
    <location>
        <begin position="91"/>
        <end position="132"/>
    </location>
</feature>
<sequence>MKLNDRDMEVENDKVAEKDYLDLLDITIEVSEEEDHQLFQWVRALPLDDEDGNPDPQILTHVQEAGVDVERGTSQLVVAFQPSFDSMSVEHSSRPSAIGTSAFGYDGSRGEGTNNGSDLGNDKGDVRQQQQSGQPLAFTCEDDFTHCTQDEDHDSKRAGLSVGAIGKPYKGRQQRMTPYNEDSLSANFESMSIETQFSDSSNEANIYAPYTMSYGQPPPKLLSSIDEEYERYNHPSSTKMSYYLSY</sequence>
<evidence type="ECO:0000313" key="3">
    <source>
        <dbReference type="Proteomes" id="UP000288805"/>
    </source>
</evidence>
<proteinExistence type="predicted"/>
<evidence type="ECO:0000256" key="1">
    <source>
        <dbReference type="SAM" id="MobiDB-lite"/>
    </source>
</evidence>
<accession>A0A438FTV0</accession>